<dbReference type="InterPro" id="IPR028082">
    <property type="entry name" value="Peripla_BP_I"/>
</dbReference>
<dbReference type="AlphaFoldDB" id="A0A388TI91"/>
<protein>
    <submittedName>
        <fullName evidence="5">Transcriptional regulators LacI family</fullName>
    </submittedName>
</protein>
<dbReference type="EMBL" id="BGZO01000036">
    <property type="protein sequence ID" value="GBR76632.1"/>
    <property type="molecule type" value="Genomic_DNA"/>
</dbReference>
<organism evidence="5 6">
    <name type="scientific">Candidatus Termititenax persephonae</name>
    <dbReference type="NCBI Taxonomy" id="2218525"/>
    <lineage>
        <taxon>Bacteria</taxon>
        <taxon>Bacillati</taxon>
        <taxon>Candidatus Margulisiibacteriota</taxon>
        <taxon>Candidatus Termititenacia</taxon>
        <taxon>Candidatus Termititenacales</taxon>
        <taxon>Candidatus Termititenacaceae</taxon>
        <taxon>Candidatus Termititenax</taxon>
    </lineage>
</organism>
<sequence>MATLKDIAAACHVSVSAVCTAINHPQKISRKVREKILNKAREFNYFVDRALKVQKVLLVFNNYKNHYYNEYYTDVIFGITQRLSELKVDSLILPDFGIDYAEIYDYSGIIFVGRTPDAFLERAVKYKMPHVLAVNPNANYPTPAVYQDSANGLTQLIEYVKNSGHENVALFTGETDKKDVVWNEFYKVVSAAFAPKNITLYQADYSMIQSVEIAFAKFLRDKKKTLILCSSDLLAYYVYRAARKYAVRIPKDVSVTGFDGISFPRFIDEPQPQLTTVGADRAAVGAQTVDLLLRLLRGEKVDLLNYLPMQIRIGDSVRRIG</sequence>
<dbReference type="CDD" id="cd06267">
    <property type="entry name" value="PBP1_LacI_sugar_binding-like"/>
    <property type="match status" value="1"/>
</dbReference>
<dbReference type="GO" id="GO:0003700">
    <property type="term" value="F:DNA-binding transcription factor activity"/>
    <property type="evidence" value="ECO:0007669"/>
    <property type="project" value="TreeGrafter"/>
</dbReference>
<dbReference type="Gene3D" id="3.40.50.2300">
    <property type="match status" value="2"/>
</dbReference>
<evidence type="ECO:0000256" key="2">
    <source>
        <dbReference type="ARBA" id="ARBA00023125"/>
    </source>
</evidence>
<accession>A0A388TI91</accession>
<evidence type="ECO:0000313" key="5">
    <source>
        <dbReference type="EMBL" id="GBR76632.1"/>
    </source>
</evidence>
<evidence type="ECO:0000256" key="1">
    <source>
        <dbReference type="ARBA" id="ARBA00023015"/>
    </source>
</evidence>
<dbReference type="PANTHER" id="PTHR30146">
    <property type="entry name" value="LACI-RELATED TRANSCRIPTIONAL REPRESSOR"/>
    <property type="match status" value="1"/>
</dbReference>
<dbReference type="PROSITE" id="PS50932">
    <property type="entry name" value="HTH_LACI_2"/>
    <property type="match status" value="1"/>
</dbReference>
<reference evidence="5 6" key="1">
    <citation type="journal article" date="2019" name="ISME J.">
        <title>Genome analyses of uncultured TG2/ZB3 bacteria in 'Margulisbacteria' specifically attached to ectosymbiotic spirochetes of protists in the termite gut.</title>
        <authorList>
            <person name="Utami Y.D."/>
            <person name="Kuwahara H."/>
            <person name="Igai K."/>
            <person name="Murakami T."/>
            <person name="Sugaya K."/>
            <person name="Morikawa T."/>
            <person name="Nagura Y."/>
            <person name="Yuki M."/>
            <person name="Deevong P."/>
            <person name="Inoue T."/>
            <person name="Kihara K."/>
            <person name="Lo N."/>
            <person name="Yamada A."/>
            <person name="Ohkuma M."/>
            <person name="Hongoh Y."/>
        </authorList>
    </citation>
    <scope>NUCLEOTIDE SEQUENCE [LARGE SCALE GENOMIC DNA]</scope>
    <source>
        <strain evidence="5">NkOx7-02</strain>
    </source>
</reference>
<dbReference type="Gene3D" id="1.10.260.40">
    <property type="entry name" value="lambda repressor-like DNA-binding domains"/>
    <property type="match status" value="1"/>
</dbReference>
<keyword evidence="6" id="KW-1185">Reference proteome</keyword>
<dbReference type="Pfam" id="PF00356">
    <property type="entry name" value="LacI"/>
    <property type="match status" value="1"/>
</dbReference>
<keyword evidence="1" id="KW-0805">Transcription regulation</keyword>
<dbReference type="SUPFAM" id="SSF47413">
    <property type="entry name" value="lambda repressor-like DNA-binding domains"/>
    <property type="match status" value="1"/>
</dbReference>
<comment type="caution">
    <text evidence="5">The sequence shown here is derived from an EMBL/GenBank/DDBJ whole genome shotgun (WGS) entry which is preliminary data.</text>
</comment>
<dbReference type="InterPro" id="IPR046335">
    <property type="entry name" value="LacI/GalR-like_sensor"/>
</dbReference>
<name>A0A388TI91_9BACT</name>
<dbReference type="CDD" id="cd01392">
    <property type="entry name" value="HTH_LacI"/>
    <property type="match status" value="1"/>
</dbReference>
<evidence type="ECO:0000259" key="4">
    <source>
        <dbReference type="PROSITE" id="PS50932"/>
    </source>
</evidence>
<keyword evidence="3" id="KW-0804">Transcription</keyword>
<keyword evidence="2" id="KW-0238">DNA-binding</keyword>
<dbReference type="SMART" id="SM00354">
    <property type="entry name" value="HTH_LACI"/>
    <property type="match status" value="1"/>
</dbReference>
<evidence type="ECO:0000256" key="3">
    <source>
        <dbReference type="ARBA" id="ARBA00023163"/>
    </source>
</evidence>
<feature type="domain" description="HTH lacI-type" evidence="4">
    <location>
        <begin position="2"/>
        <end position="53"/>
    </location>
</feature>
<dbReference type="PANTHER" id="PTHR30146:SF138">
    <property type="entry name" value="TRANSCRIPTIONAL REGULATORY PROTEIN"/>
    <property type="match status" value="1"/>
</dbReference>
<proteinExistence type="predicted"/>
<gene>
    <name evidence="5" type="ORF">NO2_1153</name>
</gene>
<dbReference type="Proteomes" id="UP000275925">
    <property type="component" value="Unassembled WGS sequence"/>
</dbReference>
<dbReference type="InterPro" id="IPR010982">
    <property type="entry name" value="Lambda_DNA-bd_dom_sf"/>
</dbReference>
<dbReference type="Pfam" id="PF13377">
    <property type="entry name" value="Peripla_BP_3"/>
    <property type="match status" value="1"/>
</dbReference>
<dbReference type="GO" id="GO:0000976">
    <property type="term" value="F:transcription cis-regulatory region binding"/>
    <property type="evidence" value="ECO:0007669"/>
    <property type="project" value="TreeGrafter"/>
</dbReference>
<dbReference type="InterPro" id="IPR000843">
    <property type="entry name" value="HTH_LacI"/>
</dbReference>
<dbReference type="SUPFAM" id="SSF53822">
    <property type="entry name" value="Periplasmic binding protein-like I"/>
    <property type="match status" value="1"/>
</dbReference>
<evidence type="ECO:0000313" key="6">
    <source>
        <dbReference type="Proteomes" id="UP000275925"/>
    </source>
</evidence>